<name>A0ABN3U0R2_9ACTN</name>
<organism evidence="1 2">
    <name type="scientific">Streptomyces luteosporeus</name>
    <dbReference type="NCBI Taxonomy" id="173856"/>
    <lineage>
        <taxon>Bacteria</taxon>
        <taxon>Bacillati</taxon>
        <taxon>Actinomycetota</taxon>
        <taxon>Actinomycetes</taxon>
        <taxon>Kitasatosporales</taxon>
        <taxon>Streptomycetaceae</taxon>
        <taxon>Streptomyces</taxon>
    </lineage>
</organism>
<dbReference type="EMBL" id="BAAASL010000019">
    <property type="protein sequence ID" value="GAA2722179.1"/>
    <property type="molecule type" value="Genomic_DNA"/>
</dbReference>
<proteinExistence type="predicted"/>
<dbReference type="Proteomes" id="UP001500886">
    <property type="component" value="Unassembled WGS sequence"/>
</dbReference>
<keyword evidence="2" id="KW-1185">Reference proteome</keyword>
<accession>A0ABN3U0R2</accession>
<sequence>MDKQEPPVVVHPLVEGTRMVKIHGDSVGKAHSLRDLQDFMRRYGLDTVDLDNSALVEWRGGGSSVWPETSL</sequence>
<comment type="caution">
    <text evidence="1">The sequence shown here is derived from an EMBL/GenBank/DDBJ whole genome shotgun (WGS) entry which is preliminary data.</text>
</comment>
<evidence type="ECO:0000313" key="2">
    <source>
        <dbReference type="Proteomes" id="UP001500886"/>
    </source>
</evidence>
<evidence type="ECO:0000313" key="1">
    <source>
        <dbReference type="EMBL" id="GAA2722179.1"/>
    </source>
</evidence>
<protein>
    <submittedName>
        <fullName evidence="1">Uncharacterized protein</fullName>
    </submittedName>
</protein>
<reference evidence="1 2" key="1">
    <citation type="journal article" date="2019" name="Int. J. Syst. Evol. Microbiol.">
        <title>The Global Catalogue of Microorganisms (GCM) 10K type strain sequencing project: providing services to taxonomists for standard genome sequencing and annotation.</title>
        <authorList>
            <consortium name="The Broad Institute Genomics Platform"/>
            <consortium name="The Broad Institute Genome Sequencing Center for Infectious Disease"/>
            <person name="Wu L."/>
            <person name="Ma J."/>
        </authorList>
    </citation>
    <scope>NUCLEOTIDE SEQUENCE [LARGE SCALE GENOMIC DNA]</scope>
    <source>
        <strain evidence="1 2">JCM 4542</strain>
    </source>
</reference>
<dbReference type="RefSeq" id="WP_344437506.1">
    <property type="nucleotide sequence ID" value="NZ_BAAASL010000019.1"/>
</dbReference>
<gene>
    <name evidence="1" type="ORF">GCM10010315_46770</name>
</gene>